<evidence type="ECO:0000313" key="3">
    <source>
        <dbReference type="Proteomes" id="UP000269945"/>
    </source>
</evidence>
<reference evidence="2 3" key="1">
    <citation type="submission" date="2018-10" db="EMBL/GenBank/DDBJ databases">
        <authorList>
            <person name="Ekblom R."/>
            <person name="Jareborg N."/>
        </authorList>
    </citation>
    <scope>NUCLEOTIDE SEQUENCE [LARGE SCALE GENOMIC DNA]</scope>
    <source>
        <tissue evidence="2">Muscle</tissue>
    </source>
</reference>
<dbReference type="Proteomes" id="UP000269945">
    <property type="component" value="Unassembled WGS sequence"/>
</dbReference>
<proteinExistence type="predicted"/>
<sequence length="98" mass="10843">MQRTQKSKAQHWFHTSFSKNGGEVKWSLSPQKGQASIRFPSSPRSEPQISHPAAWPNVPRASPLPSAHPTLAQGRPRVPTLYRAAAWAFVRSAVRSSS</sequence>
<organism evidence="2 3">
    <name type="scientific">Gulo gulo</name>
    <name type="common">Wolverine</name>
    <name type="synonym">Gluton</name>
    <dbReference type="NCBI Taxonomy" id="48420"/>
    <lineage>
        <taxon>Eukaryota</taxon>
        <taxon>Metazoa</taxon>
        <taxon>Chordata</taxon>
        <taxon>Craniata</taxon>
        <taxon>Vertebrata</taxon>
        <taxon>Euteleostomi</taxon>
        <taxon>Mammalia</taxon>
        <taxon>Eutheria</taxon>
        <taxon>Laurasiatheria</taxon>
        <taxon>Carnivora</taxon>
        <taxon>Caniformia</taxon>
        <taxon>Musteloidea</taxon>
        <taxon>Mustelidae</taxon>
        <taxon>Guloninae</taxon>
        <taxon>Gulo</taxon>
    </lineage>
</organism>
<keyword evidence="3" id="KW-1185">Reference proteome</keyword>
<evidence type="ECO:0000313" key="2">
    <source>
        <dbReference type="EMBL" id="VCW50245.1"/>
    </source>
</evidence>
<evidence type="ECO:0000256" key="1">
    <source>
        <dbReference type="SAM" id="MobiDB-lite"/>
    </source>
</evidence>
<accession>A0A9X9LD16</accession>
<dbReference type="EMBL" id="CYRY02000724">
    <property type="protein sequence ID" value="VCW50245.1"/>
    <property type="molecule type" value="Genomic_DNA"/>
</dbReference>
<dbReference type="AlphaFoldDB" id="A0A9X9LD16"/>
<feature type="compositionally biased region" description="Basic residues" evidence="1">
    <location>
        <begin position="1"/>
        <end position="11"/>
    </location>
</feature>
<comment type="caution">
    <text evidence="2">The sequence shown here is derived from an EMBL/GenBank/DDBJ whole genome shotgun (WGS) entry which is preliminary data.</text>
</comment>
<name>A0A9X9LD16_GULGU</name>
<feature type="non-terminal residue" evidence="2">
    <location>
        <position position="98"/>
    </location>
</feature>
<feature type="region of interest" description="Disordered" evidence="1">
    <location>
        <begin position="1"/>
        <end position="74"/>
    </location>
</feature>
<gene>
    <name evidence="2" type="ORF">BN2614_LOCUS1</name>
</gene>
<protein>
    <submittedName>
        <fullName evidence="2">Uncharacterized protein</fullName>
    </submittedName>
</protein>